<dbReference type="GO" id="GO:0030313">
    <property type="term" value="C:cell envelope"/>
    <property type="evidence" value="ECO:0007669"/>
    <property type="project" value="UniProtKB-SubCell"/>
</dbReference>
<dbReference type="NCBIfam" id="NF038134">
    <property type="entry name" value="choice_anch_M"/>
    <property type="match status" value="1"/>
</dbReference>
<dbReference type="AlphaFoldDB" id="A0A0G3H5C9"/>
<dbReference type="InterPro" id="IPR050492">
    <property type="entry name" value="Bact_metal-bind_prot9"/>
</dbReference>
<sequence>MRSLVTIAALAANLVALSACAPATGSEHDGRETSVVVTTPILTDLTRQVAGERAAVTGLMPPTADPHTFEPGLRAVRDIANADLALTHGLLLEQQALITTVTNSSPAGTPVTAVAEKASTYGATLIPLVENVALDAVWLGLRAAPAEGSEPVPLSLREVRGPGDVAAFITSTFGTPEVLFNSADGLDDKDTVLLPPGAHTHVSWAFSSPGVYELDITSGELPAATVTVAVGVDAAASISMVNPVIIDAGHVDIAAGETNLIGDAPDGADRAHRYPLESTVIAVPSSTLQPIPGDPGYRFLGRPGQETYLLPQAVLGRHVHGEIDPHLWHDVANVQAMVEVIRDELSAVDPAGAAVYHANAAAYLARLDELDATIKTTLSTIPARHRHLITTHHGYSYLGRAYGMSIAGFVTPNPSVEPSPRDLIALTRTLENLEVPAVFLEPELARGATVLGETADRLGVRVCPIYGDTFDTTVTTYLDLMAANARSLADCLTPGKTS</sequence>
<reference evidence="7" key="2">
    <citation type="submission" date="2015-05" db="EMBL/GenBank/DDBJ databases">
        <title>Complete genome sequence of Corynebacterium testudinoris DSM 44614, recovered from necrotic lesions in the mouth of a tortoise.</title>
        <authorList>
            <person name="Ruckert C."/>
            <person name="Albersmeier A."/>
            <person name="Winkler A."/>
            <person name="Tauch A."/>
        </authorList>
    </citation>
    <scope>NUCLEOTIDE SEQUENCE [LARGE SCALE GENOMIC DNA]</scope>
    <source>
        <strain evidence="7">DSM 44614</strain>
    </source>
</reference>
<dbReference type="Proteomes" id="UP000035540">
    <property type="component" value="Chromosome"/>
</dbReference>
<dbReference type="GO" id="GO:0046872">
    <property type="term" value="F:metal ion binding"/>
    <property type="evidence" value="ECO:0007669"/>
    <property type="project" value="UniProtKB-KW"/>
</dbReference>
<organism evidence="6 7">
    <name type="scientific">Corynebacterium testudinoris</name>
    <dbReference type="NCBI Taxonomy" id="136857"/>
    <lineage>
        <taxon>Bacteria</taxon>
        <taxon>Bacillati</taxon>
        <taxon>Actinomycetota</taxon>
        <taxon>Actinomycetes</taxon>
        <taxon>Mycobacteriales</taxon>
        <taxon>Corynebacteriaceae</taxon>
        <taxon>Corynebacterium</taxon>
    </lineage>
</organism>
<protein>
    <submittedName>
        <fullName evidence="6">Anchored repeat ABC transporter, substrate-binding protein</fullName>
    </submittedName>
</protein>
<reference evidence="6 7" key="1">
    <citation type="journal article" date="2015" name="Genome Announc.">
        <title>Complete Genome Sequence of the Type Strain Corynebacterium testudinoris DSM 44614, Recovered from Necrotic Lesions in the Mouth of a Tortoise.</title>
        <authorList>
            <person name="Ruckert C."/>
            <person name="Kriete M."/>
            <person name="Jaenicke S."/>
            <person name="Winkler A."/>
            <person name="Tauch A."/>
        </authorList>
    </citation>
    <scope>NUCLEOTIDE SEQUENCE [LARGE SCALE GENOMIC DNA]</scope>
    <source>
        <strain evidence="6 7">DSM 44614</strain>
    </source>
</reference>
<dbReference type="GO" id="GO:0030001">
    <property type="term" value="P:metal ion transport"/>
    <property type="evidence" value="ECO:0007669"/>
    <property type="project" value="InterPro"/>
</dbReference>
<evidence type="ECO:0000313" key="7">
    <source>
        <dbReference type="Proteomes" id="UP000035540"/>
    </source>
</evidence>
<evidence type="ECO:0000256" key="1">
    <source>
        <dbReference type="ARBA" id="ARBA00011028"/>
    </source>
</evidence>
<evidence type="ECO:0000256" key="3">
    <source>
        <dbReference type="ARBA" id="ARBA00022729"/>
    </source>
</evidence>
<evidence type="ECO:0000256" key="5">
    <source>
        <dbReference type="SAM" id="SignalP"/>
    </source>
</evidence>
<dbReference type="PROSITE" id="PS51257">
    <property type="entry name" value="PROKAR_LIPOPROTEIN"/>
    <property type="match status" value="1"/>
</dbReference>
<evidence type="ECO:0000256" key="4">
    <source>
        <dbReference type="RuleBase" id="RU003512"/>
    </source>
</evidence>
<keyword evidence="7" id="KW-1185">Reference proteome</keyword>
<feature type="chain" id="PRO_5002554845" evidence="5">
    <location>
        <begin position="22"/>
        <end position="498"/>
    </location>
</feature>
<accession>A0A0G3H5C9</accession>
<comment type="similarity">
    <text evidence="1 4">Belongs to the bacterial solute-binding protein 9 family.</text>
</comment>
<dbReference type="SUPFAM" id="SSF53807">
    <property type="entry name" value="Helical backbone' metal receptor"/>
    <property type="match status" value="1"/>
</dbReference>
<dbReference type="KEGG" id="cted:CTEST_05790"/>
<dbReference type="EMBL" id="CP011545">
    <property type="protein sequence ID" value="AKK08604.1"/>
    <property type="molecule type" value="Genomic_DNA"/>
</dbReference>
<dbReference type="InterPro" id="IPR022434">
    <property type="entry name" value="ABC_LPXTG_lipo_actinobac"/>
</dbReference>
<gene>
    <name evidence="6" type="ORF">CTEST_05790</name>
</gene>
<dbReference type="PRINTS" id="PR00690">
    <property type="entry name" value="ADHESNFAMILY"/>
</dbReference>
<name>A0A0G3H5C9_9CORY</name>
<dbReference type="GO" id="GO:0007155">
    <property type="term" value="P:cell adhesion"/>
    <property type="evidence" value="ECO:0007669"/>
    <property type="project" value="InterPro"/>
</dbReference>
<evidence type="ECO:0000313" key="6">
    <source>
        <dbReference type="EMBL" id="AKK08604.1"/>
    </source>
</evidence>
<proteinExistence type="inferred from homology"/>
<dbReference type="InterPro" id="IPR006129">
    <property type="entry name" value="AdhesinB"/>
</dbReference>
<dbReference type="PANTHER" id="PTHR42953">
    <property type="entry name" value="HIGH-AFFINITY ZINC UPTAKE SYSTEM PROTEIN ZNUA-RELATED"/>
    <property type="match status" value="1"/>
</dbReference>
<dbReference type="Pfam" id="PF01297">
    <property type="entry name" value="ZnuA"/>
    <property type="match status" value="2"/>
</dbReference>
<dbReference type="NCBIfam" id="TIGR03772">
    <property type="entry name" value="anch_rpt_subst"/>
    <property type="match status" value="1"/>
</dbReference>
<dbReference type="STRING" id="136857.CTEST_05790"/>
<dbReference type="InterPro" id="IPR006127">
    <property type="entry name" value="ZnuA-like"/>
</dbReference>
<dbReference type="PANTHER" id="PTHR42953:SF3">
    <property type="entry name" value="HIGH-AFFINITY ZINC UPTAKE SYSTEM PROTEIN ZNUA"/>
    <property type="match status" value="1"/>
</dbReference>
<keyword evidence="3 5" id="KW-0732">Signal</keyword>
<dbReference type="RefSeq" id="WP_047252938.1">
    <property type="nucleotide sequence ID" value="NZ_CP011545.1"/>
</dbReference>
<dbReference type="InterPro" id="IPR006128">
    <property type="entry name" value="Lipoprotein_PsaA-like"/>
</dbReference>
<evidence type="ECO:0000256" key="2">
    <source>
        <dbReference type="ARBA" id="ARBA00022448"/>
    </source>
</evidence>
<dbReference type="PATRIC" id="fig|136857.5.peg.1152"/>
<dbReference type="PRINTS" id="PR00691">
    <property type="entry name" value="ADHESINB"/>
</dbReference>
<dbReference type="Gene3D" id="3.40.50.1980">
    <property type="entry name" value="Nitrogenase molybdenum iron protein domain"/>
    <property type="match status" value="2"/>
</dbReference>
<keyword evidence="2 4" id="KW-0813">Transport</keyword>
<dbReference type="OrthoDB" id="9810636at2"/>
<feature type="signal peptide" evidence="5">
    <location>
        <begin position="1"/>
        <end position="21"/>
    </location>
</feature>